<organism evidence="1 2">
    <name type="scientific">Hydrogenophaga atypica</name>
    <dbReference type="NCBI Taxonomy" id="249409"/>
    <lineage>
        <taxon>Bacteria</taxon>
        <taxon>Pseudomonadati</taxon>
        <taxon>Pseudomonadota</taxon>
        <taxon>Betaproteobacteria</taxon>
        <taxon>Burkholderiales</taxon>
        <taxon>Comamonadaceae</taxon>
        <taxon>Hydrogenophaga</taxon>
    </lineage>
</organism>
<proteinExistence type="predicted"/>
<protein>
    <submittedName>
        <fullName evidence="1">Uncharacterized protein</fullName>
    </submittedName>
</protein>
<keyword evidence="2" id="KW-1185">Reference proteome</keyword>
<evidence type="ECO:0000313" key="2">
    <source>
        <dbReference type="Proteomes" id="UP001596501"/>
    </source>
</evidence>
<comment type="caution">
    <text evidence="1">The sequence shown here is derived from an EMBL/GenBank/DDBJ whole genome shotgun (WGS) entry which is preliminary data.</text>
</comment>
<evidence type="ECO:0000313" key="1">
    <source>
        <dbReference type="EMBL" id="MFC7411642.1"/>
    </source>
</evidence>
<gene>
    <name evidence="1" type="ORF">ACFQPB_22545</name>
</gene>
<dbReference type="EMBL" id="JBHTCA010000039">
    <property type="protein sequence ID" value="MFC7411642.1"/>
    <property type="molecule type" value="Genomic_DNA"/>
</dbReference>
<name>A0ABW2QRB2_9BURK</name>
<dbReference type="Proteomes" id="UP001596501">
    <property type="component" value="Unassembled WGS sequence"/>
</dbReference>
<reference evidence="2" key="1">
    <citation type="journal article" date="2019" name="Int. J. Syst. Evol. Microbiol.">
        <title>The Global Catalogue of Microorganisms (GCM) 10K type strain sequencing project: providing services to taxonomists for standard genome sequencing and annotation.</title>
        <authorList>
            <consortium name="The Broad Institute Genomics Platform"/>
            <consortium name="The Broad Institute Genome Sequencing Center for Infectious Disease"/>
            <person name="Wu L."/>
            <person name="Ma J."/>
        </authorList>
    </citation>
    <scope>NUCLEOTIDE SEQUENCE [LARGE SCALE GENOMIC DNA]</scope>
    <source>
        <strain evidence="2">CGMCC 1.12371</strain>
    </source>
</reference>
<sequence length="791" mass="86188">MVSSIGSYSTAQTGNAVAFKAASATELVSDASKNQGASGTQGGGTLTISTLASQLADSASRAEARDKMLSRSELADKANSLLDQILGDAYQANKAKYNNEVPKTDDPELLARAKQATEFVTSSDRGSRSVKNPFGSLSREQLSNIIYDDSGNYTINERRAAYYESDDREQAWRVKVAAQAMDEYNRTGKMTNFFSSVLDHFKELPTIEQAQYPKDYASDLESKISRDFNYRTHQAEGKSENPMNLIEMLFAQTGGTMASKVTSAVEQTSDTSPNQGASSGMQTISTLARQLAASTSRAEERDRTLTRSELADKAKSILNQTVGDAYYANKARHDSEVPKTGDRELLARAKQATAFVNDAARGGNAIKNPFSGLSREQLSNIIYDDSGTYTVNERHAAWRESYDQEEAWREKVAAKAMAEYNSTGKLTNFFSSVLDHFKELPAIEQAQYPQDYASDLGSKISWDFNYRTHQAEGKGEDPKSLIEMLLSSNPEVAKQSDSLLPAAQSNKSTAAGVGRALMLSRLFGTENNGVEPPVISGVNGMDLNHIGMSPLNFLTTSDRALLSDMYDYAHQQSADLQNVDHLAFALGNYRQSNNGRAIYNFNNGNNFDFEGHLRTVSFNEKDTATASRILNSDAINSTRLDQGFLRYTLDPGNGALSNTSDFEFMEQMVIKFSDTGAEQISLPSKFSSFSGRSPSESSVFTLSKEVLNPNPASTFKPQIINDNGKWIVLDPAALGGNSLEQTVAQQKIKSAVSLNEQVISAFFGNDKGISEVSTSSGLLSLLGKVGKAKVL</sequence>
<accession>A0ABW2QRB2</accession>
<dbReference type="RefSeq" id="WP_382228336.1">
    <property type="nucleotide sequence ID" value="NZ_JBHTCA010000039.1"/>
</dbReference>